<sequence length="354" mass="39664">MIKNIDELLNDSIANKYFSGVSYAIGTSNKIIDSNILGNLYWGGPELDHSSLFDIASVTKPIAILPLMFTLEEGMISLDDTVDFFLESYKDTNKAKITLRQLLTHTSGIPGQQPLYKDCNTVGEFHLKLKKLALTCKPGSKVQYSSQGFMILGEIIESIEQKTLDVVLKERVFLPLKMENTLFNPNHSFASKCVATEDCKWRGEIVQGQVHDENAIILGGVAAHAGLFSNSKDLIKLLQTILLSHRQDLSYFLKKSTVNLMGRNHTPHLQLGRSLGWQSKDLVNSPAGDYFSLSSYGHTGFTGTSIWIDPENDIFAILLTNRVHPSRENTSIIRIRQIFHNLAYQKIKEKDVMS</sequence>
<proteinExistence type="predicted"/>
<accession>A0ABY5JUL1</accession>
<dbReference type="Gene3D" id="3.40.710.10">
    <property type="entry name" value="DD-peptidase/beta-lactamase superfamily"/>
    <property type="match status" value="1"/>
</dbReference>
<dbReference type="InterPro" id="IPR012338">
    <property type="entry name" value="Beta-lactam/transpept-like"/>
</dbReference>
<dbReference type="PANTHER" id="PTHR43283:SF11">
    <property type="entry name" value="BETA-LACTAMASE-RELATED DOMAIN-CONTAINING PROTEIN"/>
    <property type="match status" value="1"/>
</dbReference>
<keyword evidence="4" id="KW-1185">Reference proteome</keyword>
<evidence type="ECO:0000256" key="1">
    <source>
        <dbReference type="ARBA" id="ARBA00022801"/>
    </source>
</evidence>
<feature type="domain" description="Beta-lactamase-related" evidence="2">
    <location>
        <begin position="42"/>
        <end position="329"/>
    </location>
</feature>
<dbReference type="PANTHER" id="PTHR43283">
    <property type="entry name" value="BETA-LACTAMASE-RELATED"/>
    <property type="match status" value="1"/>
</dbReference>
<evidence type="ECO:0000259" key="2">
    <source>
        <dbReference type="Pfam" id="PF00144"/>
    </source>
</evidence>
<organism evidence="3 4">
    <name type="scientific">Oceanobacillus jeddahense</name>
    <dbReference type="NCBI Taxonomy" id="1462527"/>
    <lineage>
        <taxon>Bacteria</taxon>
        <taxon>Bacillati</taxon>
        <taxon>Bacillota</taxon>
        <taxon>Bacilli</taxon>
        <taxon>Bacillales</taxon>
        <taxon>Bacillaceae</taxon>
        <taxon>Oceanobacillus</taxon>
    </lineage>
</organism>
<dbReference type="RefSeq" id="WP_256707509.1">
    <property type="nucleotide sequence ID" value="NZ_CP101914.1"/>
</dbReference>
<dbReference type="InterPro" id="IPR001466">
    <property type="entry name" value="Beta-lactam-related"/>
</dbReference>
<evidence type="ECO:0000313" key="4">
    <source>
        <dbReference type="Proteomes" id="UP001059773"/>
    </source>
</evidence>
<dbReference type="Pfam" id="PF00144">
    <property type="entry name" value="Beta-lactamase"/>
    <property type="match status" value="1"/>
</dbReference>
<protein>
    <submittedName>
        <fullName evidence="3">Beta-lactamase family protein</fullName>
    </submittedName>
</protein>
<evidence type="ECO:0000313" key="3">
    <source>
        <dbReference type="EMBL" id="UUI02259.1"/>
    </source>
</evidence>
<gene>
    <name evidence="3" type="ORF">NP439_19790</name>
</gene>
<dbReference type="Proteomes" id="UP001059773">
    <property type="component" value="Chromosome"/>
</dbReference>
<keyword evidence="1" id="KW-0378">Hydrolase</keyword>
<dbReference type="InterPro" id="IPR050789">
    <property type="entry name" value="Diverse_Enzym_Activities"/>
</dbReference>
<name>A0ABY5JUL1_9BACI</name>
<dbReference type="SUPFAM" id="SSF56601">
    <property type="entry name" value="beta-lactamase/transpeptidase-like"/>
    <property type="match status" value="1"/>
</dbReference>
<reference evidence="3" key="1">
    <citation type="submission" date="2022-07" db="EMBL/GenBank/DDBJ databases">
        <title>FELIX.</title>
        <authorList>
            <person name="Wan K.H."/>
            <person name="Park S."/>
            <person name="Lawrence Q."/>
            <person name="Eichenberger J.P."/>
            <person name="Booth B.W."/>
            <person name="Piaggio A.J."/>
            <person name="Chandler J.C."/>
            <person name="Franklin A.B."/>
            <person name="Celniker S.E."/>
        </authorList>
    </citation>
    <scope>NUCLEOTIDE SEQUENCE</scope>
    <source>
        <strain evidence="3">QA-1986 374</strain>
    </source>
</reference>
<dbReference type="EMBL" id="CP101914">
    <property type="protein sequence ID" value="UUI02259.1"/>
    <property type="molecule type" value="Genomic_DNA"/>
</dbReference>